<evidence type="ECO:0000313" key="12">
    <source>
        <dbReference type="EMBL" id="PWE00112.1"/>
    </source>
</evidence>
<evidence type="ECO:0000256" key="5">
    <source>
        <dbReference type="ARBA" id="ARBA00022519"/>
    </source>
</evidence>
<comment type="caution">
    <text evidence="12">The sequence shown here is derived from an EMBL/GenBank/DDBJ whole genome shotgun (WGS) entry which is preliminary data.</text>
</comment>
<keyword evidence="8" id="KW-1133">Transmembrane helix</keyword>
<dbReference type="AlphaFoldDB" id="A0A2U2BAM4"/>
<evidence type="ECO:0000256" key="3">
    <source>
        <dbReference type="ARBA" id="ARBA00022448"/>
    </source>
</evidence>
<dbReference type="NCBIfam" id="TIGR01352">
    <property type="entry name" value="tonB_Cterm"/>
    <property type="match status" value="1"/>
</dbReference>
<keyword evidence="3" id="KW-0813">Transport</keyword>
<evidence type="ECO:0000256" key="4">
    <source>
        <dbReference type="ARBA" id="ARBA00022475"/>
    </source>
</evidence>
<evidence type="ECO:0000256" key="10">
    <source>
        <dbReference type="SAM" id="SignalP"/>
    </source>
</evidence>
<organism evidence="12 13">
    <name type="scientific">Marinilabilia rubra</name>
    <dbReference type="NCBI Taxonomy" id="2162893"/>
    <lineage>
        <taxon>Bacteria</taxon>
        <taxon>Pseudomonadati</taxon>
        <taxon>Bacteroidota</taxon>
        <taxon>Bacteroidia</taxon>
        <taxon>Marinilabiliales</taxon>
        <taxon>Marinilabiliaceae</taxon>
        <taxon>Marinilabilia</taxon>
    </lineage>
</organism>
<dbReference type="GO" id="GO:0055085">
    <property type="term" value="P:transmembrane transport"/>
    <property type="evidence" value="ECO:0007669"/>
    <property type="project" value="InterPro"/>
</dbReference>
<evidence type="ECO:0000313" key="13">
    <source>
        <dbReference type="Proteomes" id="UP000244956"/>
    </source>
</evidence>
<comment type="similarity">
    <text evidence="2">Belongs to the TonB family.</text>
</comment>
<reference evidence="12 13" key="1">
    <citation type="submission" date="2018-05" db="EMBL/GenBank/DDBJ databases">
        <title>Marinilabilia rubrum sp. nov., isolated from saltern sediment.</title>
        <authorList>
            <person name="Zhang R."/>
        </authorList>
    </citation>
    <scope>NUCLEOTIDE SEQUENCE [LARGE SCALE GENOMIC DNA]</scope>
    <source>
        <strain evidence="12 13">WTE16</strain>
    </source>
</reference>
<keyword evidence="6" id="KW-0812">Transmembrane</keyword>
<name>A0A2U2BAM4_9BACT</name>
<evidence type="ECO:0000256" key="8">
    <source>
        <dbReference type="ARBA" id="ARBA00022989"/>
    </source>
</evidence>
<evidence type="ECO:0000256" key="9">
    <source>
        <dbReference type="ARBA" id="ARBA00023136"/>
    </source>
</evidence>
<gene>
    <name evidence="12" type="ORF">DDZ16_07070</name>
</gene>
<dbReference type="PROSITE" id="PS52015">
    <property type="entry name" value="TONB_CTD"/>
    <property type="match status" value="1"/>
</dbReference>
<evidence type="ECO:0000256" key="6">
    <source>
        <dbReference type="ARBA" id="ARBA00022692"/>
    </source>
</evidence>
<dbReference type="Gene3D" id="3.30.1150.10">
    <property type="match status" value="1"/>
</dbReference>
<comment type="subcellular location">
    <subcellularLocation>
        <location evidence="1">Cell inner membrane</location>
        <topology evidence="1">Single-pass membrane protein</topology>
        <orientation evidence="1">Periplasmic side</orientation>
    </subcellularLocation>
</comment>
<proteinExistence type="inferred from homology"/>
<dbReference type="InterPro" id="IPR051045">
    <property type="entry name" value="TonB-dependent_transducer"/>
</dbReference>
<dbReference type="Proteomes" id="UP000244956">
    <property type="component" value="Unassembled WGS sequence"/>
</dbReference>
<feature type="domain" description="TonB C-terminal" evidence="11">
    <location>
        <begin position="39"/>
        <end position="137"/>
    </location>
</feature>
<dbReference type="GO" id="GO:0015031">
    <property type="term" value="P:protein transport"/>
    <property type="evidence" value="ECO:0007669"/>
    <property type="project" value="UniProtKB-KW"/>
</dbReference>
<keyword evidence="9" id="KW-0472">Membrane</keyword>
<feature type="chain" id="PRO_5015718456" evidence="10">
    <location>
        <begin position="23"/>
        <end position="205"/>
    </location>
</feature>
<protein>
    <submittedName>
        <fullName evidence="12">Energy transducer TonB</fullName>
    </submittedName>
</protein>
<evidence type="ECO:0000256" key="1">
    <source>
        <dbReference type="ARBA" id="ARBA00004383"/>
    </source>
</evidence>
<dbReference type="OrthoDB" id="1522859at2"/>
<evidence type="ECO:0000256" key="2">
    <source>
        <dbReference type="ARBA" id="ARBA00006555"/>
    </source>
</evidence>
<dbReference type="Pfam" id="PF03544">
    <property type="entry name" value="TonB_C"/>
    <property type="match status" value="1"/>
</dbReference>
<dbReference type="InterPro" id="IPR037682">
    <property type="entry name" value="TonB_C"/>
</dbReference>
<keyword evidence="4" id="KW-1003">Cell membrane</keyword>
<keyword evidence="10" id="KW-0732">Signal</keyword>
<evidence type="ECO:0000256" key="7">
    <source>
        <dbReference type="ARBA" id="ARBA00022927"/>
    </source>
</evidence>
<evidence type="ECO:0000259" key="11">
    <source>
        <dbReference type="PROSITE" id="PS52015"/>
    </source>
</evidence>
<dbReference type="EMBL" id="QEWP01000004">
    <property type="protein sequence ID" value="PWE00112.1"/>
    <property type="molecule type" value="Genomic_DNA"/>
</dbReference>
<accession>A0A2U2BAM4</accession>
<dbReference type="GO" id="GO:0031992">
    <property type="term" value="F:energy transducer activity"/>
    <property type="evidence" value="ECO:0007669"/>
    <property type="project" value="TreeGrafter"/>
</dbReference>
<dbReference type="PANTHER" id="PTHR33446:SF2">
    <property type="entry name" value="PROTEIN TONB"/>
    <property type="match status" value="1"/>
</dbReference>
<dbReference type="InterPro" id="IPR006260">
    <property type="entry name" value="TonB/TolA_C"/>
</dbReference>
<keyword evidence="5" id="KW-0997">Cell inner membrane</keyword>
<dbReference type="SUPFAM" id="SSF74653">
    <property type="entry name" value="TolA/TonB C-terminal domain"/>
    <property type="match status" value="1"/>
</dbReference>
<dbReference type="GO" id="GO:0098797">
    <property type="term" value="C:plasma membrane protein complex"/>
    <property type="evidence" value="ECO:0007669"/>
    <property type="project" value="TreeGrafter"/>
</dbReference>
<dbReference type="RefSeq" id="WP_109263735.1">
    <property type="nucleotide sequence ID" value="NZ_QEWP01000004.1"/>
</dbReference>
<sequence length="205" mass="23287">MKNLSFYLLTVLFLGLSSLAFAQDITVNSDVDRAPKFKGKPSNPEKFLDKYMNYPEEARLDIIEGVVNVSFMVTNDGKLMEPQIEKSVDPLLDSEALRLVSLMQEWKPAKKGGEFVDARVSLSVPFELSREEKEFFQLLKNKGLKDKMPLFVIDDKIVKEYIRLPQYNVKSIRVMKGQKAIDRFGPEAKNGVVIVTTKRGTPPVK</sequence>
<dbReference type="PANTHER" id="PTHR33446">
    <property type="entry name" value="PROTEIN TONB-RELATED"/>
    <property type="match status" value="1"/>
</dbReference>
<keyword evidence="13" id="KW-1185">Reference proteome</keyword>
<feature type="signal peptide" evidence="10">
    <location>
        <begin position="1"/>
        <end position="22"/>
    </location>
</feature>
<keyword evidence="7" id="KW-0653">Protein transport</keyword>